<dbReference type="InterPro" id="IPR007527">
    <property type="entry name" value="Znf_SWIM"/>
</dbReference>
<evidence type="ECO:0000313" key="7">
    <source>
        <dbReference type="EMBL" id="CAD5327232.1"/>
    </source>
</evidence>
<gene>
    <name evidence="7" type="ORF">AT9943_LOCUS14941</name>
</gene>
<organism evidence="7 8">
    <name type="scientific">Arabidopsis thaliana</name>
    <name type="common">Mouse-ear cress</name>
    <dbReference type="NCBI Taxonomy" id="3702"/>
    <lineage>
        <taxon>Eukaryota</taxon>
        <taxon>Viridiplantae</taxon>
        <taxon>Streptophyta</taxon>
        <taxon>Embryophyta</taxon>
        <taxon>Tracheophyta</taxon>
        <taxon>Spermatophyta</taxon>
        <taxon>Magnoliopsida</taxon>
        <taxon>eudicotyledons</taxon>
        <taxon>Gunneridae</taxon>
        <taxon>Pentapetalae</taxon>
        <taxon>rosids</taxon>
        <taxon>malvids</taxon>
        <taxon>Brassicales</taxon>
        <taxon>Brassicaceae</taxon>
        <taxon>Camelineae</taxon>
        <taxon>Arabidopsis</taxon>
    </lineage>
</organism>
<dbReference type="PANTHER" id="PTHR31973">
    <property type="entry name" value="POLYPROTEIN, PUTATIVE-RELATED"/>
    <property type="match status" value="1"/>
</dbReference>
<evidence type="ECO:0000259" key="6">
    <source>
        <dbReference type="PROSITE" id="PS50966"/>
    </source>
</evidence>
<evidence type="ECO:0000256" key="2">
    <source>
        <dbReference type="ARBA" id="ARBA00022771"/>
    </source>
</evidence>
<name>A0A7G2F1R6_ARATH</name>
<accession>A0A7G2F1R6</accession>
<reference evidence="7 8" key="1">
    <citation type="submission" date="2020-09" db="EMBL/GenBank/DDBJ databases">
        <authorList>
            <person name="Ashkenazy H."/>
        </authorList>
    </citation>
    <scope>NUCLEOTIDE SEQUENCE [LARGE SCALE GENOMIC DNA]</scope>
    <source>
        <strain evidence="8">cv. Cdm-0</strain>
    </source>
</reference>
<evidence type="ECO:0000256" key="5">
    <source>
        <dbReference type="SAM" id="Coils"/>
    </source>
</evidence>
<keyword evidence="5" id="KW-0175">Coiled coil</keyword>
<dbReference type="PROSITE" id="PS50966">
    <property type="entry name" value="ZF_SWIM"/>
    <property type="match status" value="1"/>
</dbReference>
<dbReference type="Pfam" id="PF04434">
    <property type="entry name" value="SWIM"/>
    <property type="match status" value="1"/>
</dbReference>
<dbReference type="InterPro" id="IPR006564">
    <property type="entry name" value="Znf_PMZ"/>
</dbReference>
<dbReference type="InterPro" id="IPR004332">
    <property type="entry name" value="Transposase_MuDR"/>
</dbReference>
<dbReference type="AlphaFoldDB" id="A0A7G2F1R6"/>
<evidence type="ECO:0000313" key="8">
    <source>
        <dbReference type="Proteomes" id="UP000516314"/>
    </source>
</evidence>
<dbReference type="PANTHER" id="PTHR31973:SF187">
    <property type="entry name" value="MUTATOR TRANSPOSASE MUDRA PROTEIN"/>
    <property type="match status" value="1"/>
</dbReference>
<evidence type="ECO:0000256" key="3">
    <source>
        <dbReference type="ARBA" id="ARBA00022833"/>
    </source>
</evidence>
<evidence type="ECO:0000256" key="4">
    <source>
        <dbReference type="PROSITE-ProRule" id="PRU00325"/>
    </source>
</evidence>
<proteinExistence type="predicted"/>
<dbReference type="EMBL" id="LR881469">
    <property type="protein sequence ID" value="CAD5327232.1"/>
    <property type="molecule type" value="Genomic_DNA"/>
</dbReference>
<keyword evidence="3" id="KW-0862">Zinc</keyword>
<feature type="coiled-coil region" evidence="5">
    <location>
        <begin position="649"/>
        <end position="676"/>
    </location>
</feature>
<dbReference type="GO" id="GO:0008270">
    <property type="term" value="F:zinc ion binding"/>
    <property type="evidence" value="ECO:0007669"/>
    <property type="project" value="UniProtKB-KW"/>
</dbReference>
<keyword evidence="1" id="KW-0479">Metal-binding</keyword>
<dbReference type="SMART" id="SM00575">
    <property type="entry name" value="ZnF_PMZ"/>
    <property type="match status" value="1"/>
</dbReference>
<dbReference type="Pfam" id="PF03108">
    <property type="entry name" value="DBD_Tnp_Mut"/>
    <property type="match status" value="1"/>
</dbReference>
<sequence>MDWQFEPKTVEGSSYIRLRANMTYKELVQKVKEKFSFCARDITIKLAYQYPGWMAIDEGNRSPPQYISEDGDVTMFIQMRRHIEEVNLYVTIVQHPMPVSPVDVACHDFNSDSDETDYDSEEELDQFALERGITIREPEDCIRLKSPECGPTDKGKGIMETSAKATTAGPSRQSVTEDNDNEDDLLIVPFTMLHNLPAFTIPENVDVEGVDSSLNTILSDFSDDPILFGRDAPPVFNDGKGEGVNSAFFDVKYEGVKRFVGRVFKSKSDCKIKIAIHVINRKFHFRTARSTPKFMVLKCISKTCPWRVYASKVDSSDSFQVRQANQRHTCTIDQRRRYHRLATTQVIGKLMQSRYLAWRAREVAMEKSLGSMAGSYALIPAYAGLLEQANPGKSVLYRSWNNVIREAREYPLICMLEYIRTTLMDWFATRRAQAEDCPTTLAPRVQERVEENYQAAMSMFVKPICNFEFQVQVRTGECFIVKGDESTCSCLEFQGLGRPCAHAIAAAARLGVPTDSLAANGYFNELVKLSYEGKIYPIHSVGGKVAPGIASGTTGELTAAILLIFSARRPLHRGSVHVVVAQATTKPPANVRGHLFRWTDETMVEEMEDIFPKIEKLEGSSLTLQKGVQAVECEMETLAIETRTCESVVSGFEKELLRLENDLQGCKMELRGLKNILVCVLLMTLVYMFLL</sequence>
<evidence type="ECO:0000256" key="1">
    <source>
        <dbReference type="ARBA" id="ARBA00022723"/>
    </source>
</evidence>
<keyword evidence="2 4" id="KW-0863">Zinc-finger</keyword>
<dbReference type="Proteomes" id="UP000516314">
    <property type="component" value="Chromosome 4"/>
</dbReference>
<protein>
    <submittedName>
        <fullName evidence="7">(thale cress) hypothetical protein</fullName>
    </submittedName>
</protein>
<feature type="domain" description="SWIM-type" evidence="6">
    <location>
        <begin position="469"/>
        <end position="511"/>
    </location>
</feature>